<dbReference type="GO" id="GO:0016655">
    <property type="term" value="F:oxidoreductase activity, acting on NAD(P)H, quinone or similar compound as acceptor"/>
    <property type="evidence" value="ECO:0007669"/>
    <property type="project" value="InterPro"/>
</dbReference>
<dbReference type="Pfam" id="PF02525">
    <property type="entry name" value="Flavodoxin_2"/>
    <property type="match status" value="1"/>
</dbReference>
<dbReference type="AlphaFoldDB" id="A0A1Y0CZ60"/>
<dbReference type="GO" id="GO:0010181">
    <property type="term" value="F:FMN binding"/>
    <property type="evidence" value="ECO:0007669"/>
    <property type="project" value="UniProtKB-UniRule"/>
</dbReference>
<keyword evidence="3 6" id="KW-0560">Oxidoreductase</keyword>
<feature type="binding site" evidence="6">
    <location>
        <position position="9"/>
    </location>
    <ligand>
        <name>FMN</name>
        <dbReference type="ChEBI" id="CHEBI:58210"/>
    </ligand>
</feature>
<evidence type="ECO:0000313" key="8">
    <source>
        <dbReference type="EMBL" id="ART80599.1"/>
    </source>
</evidence>
<dbReference type="EC" id="1.6.5.-" evidence="6"/>
<dbReference type="PANTHER" id="PTHR43741">
    <property type="entry name" value="FMN-DEPENDENT NADH-AZOREDUCTASE 1"/>
    <property type="match status" value="1"/>
</dbReference>
<reference evidence="9" key="1">
    <citation type="submission" date="2017-05" db="EMBL/GenBank/DDBJ databases">
        <authorList>
            <person name="Sung H."/>
        </authorList>
    </citation>
    <scope>NUCLEOTIDE SEQUENCE [LARGE SCALE GENOMIC DNA]</scope>
    <source>
        <strain evidence="9">AMac2203</strain>
    </source>
</reference>
<dbReference type="InterPro" id="IPR023048">
    <property type="entry name" value="NADH:quinone_OxRdtase_FMN_depd"/>
</dbReference>
<evidence type="ECO:0000256" key="1">
    <source>
        <dbReference type="ARBA" id="ARBA00022630"/>
    </source>
</evidence>
<evidence type="ECO:0000256" key="6">
    <source>
        <dbReference type="HAMAP-Rule" id="MF_01216"/>
    </source>
</evidence>
<dbReference type="InterPro" id="IPR050104">
    <property type="entry name" value="FMN-dep_NADH:Q_OxRdtase_AzoR1"/>
</dbReference>
<organism evidence="8 9">
    <name type="scientific">Oceanisphaera avium</name>
    <dbReference type="NCBI Taxonomy" id="1903694"/>
    <lineage>
        <taxon>Bacteria</taxon>
        <taxon>Pseudomonadati</taxon>
        <taxon>Pseudomonadota</taxon>
        <taxon>Gammaproteobacteria</taxon>
        <taxon>Aeromonadales</taxon>
        <taxon>Aeromonadaceae</taxon>
        <taxon>Oceanisphaera</taxon>
    </lineage>
</organism>
<dbReference type="HAMAP" id="MF_01216">
    <property type="entry name" value="Azoreductase_type1"/>
    <property type="match status" value="1"/>
</dbReference>
<feature type="binding site" evidence="6">
    <location>
        <begin position="95"/>
        <end position="98"/>
    </location>
    <ligand>
        <name>FMN</name>
        <dbReference type="ChEBI" id="CHEBI:58210"/>
    </ligand>
</feature>
<gene>
    <name evidence="6" type="primary">azoR</name>
    <name evidence="8" type="ORF">CBP12_10980</name>
</gene>
<evidence type="ECO:0000256" key="2">
    <source>
        <dbReference type="ARBA" id="ARBA00022643"/>
    </source>
</evidence>
<dbReference type="PANTHER" id="PTHR43741:SF2">
    <property type="entry name" value="FMN-DEPENDENT NADH:QUINONE OXIDOREDUCTASE"/>
    <property type="match status" value="1"/>
</dbReference>
<dbReference type="RefSeq" id="WP_086964468.1">
    <property type="nucleotide sequence ID" value="NZ_CP021376.1"/>
</dbReference>
<dbReference type="Gene3D" id="3.40.50.360">
    <property type="match status" value="1"/>
</dbReference>
<dbReference type="KEGG" id="ocm:CBP12_10980"/>
<sequence>MKILQVNASARTTGANSTKVANRIVERLLEQHPNAAVEVLNLATHPAPMLDNAGINALFSPPEQRSAQQQARVAESLSLVSSLKGCDILVLGVPMYNFGVSVQLKNWIDSIAQNGVTFYYTEQGPKGLLEGKKAYVGFARGGIYRNTKGDSQTPYLSSVLNFIGITEQHFIYAEGLNMGEEAAAQGFAQAEQDLANALDA</sequence>
<dbReference type="SUPFAM" id="SSF52218">
    <property type="entry name" value="Flavoproteins"/>
    <property type="match status" value="1"/>
</dbReference>
<comment type="cofactor">
    <cofactor evidence="6">
        <name>FMN</name>
        <dbReference type="ChEBI" id="CHEBI:58210"/>
    </cofactor>
    <text evidence="6">Binds 1 FMN per subunit.</text>
</comment>
<comment type="function">
    <text evidence="6">Also exhibits azoreductase activity. Catalyzes the reductive cleavage of the azo bond in aromatic azo compounds to the corresponding amines.</text>
</comment>
<name>A0A1Y0CZ60_9GAMM</name>
<dbReference type="InterPro" id="IPR029039">
    <property type="entry name" value="Flavoprotein-like_sf"/>
</dbReference>
<comment type="function">
    <text evidence="6">Quinone reductase that provides resistance to thiol-specific stress caused by electrophilic quinones.</text>
</comment>
<dbReference type="InterPro" id="IPR003680">
    <property type="entry name" value="Flavodoxin_fold"/>
</dbReference>
<comment type="similarity">
    <text evidence="6">Belongs to the azoreductase type 1 family.</text>
</comment>
<comment type="catalytic activity">
    <reaction evidence="5">
        <text>N,N-dimethyl-1,4-phenylenediamine + anthranilate + 2 NAD(+) = 2-(4-dimethylaminophenyl)diazenylbenzoate + 2 NADH + 2 H(+)</text>
        <dbReference type="Rhea" id="RHEA:55872"/>
        <dbReference type="ChEBI" id="CHEBI:15378"/>
        <dbReference type="ChEBI" id="CHEBI:15783"/>
        <dbReference type="ChEBI" id="CHEBI:16567"/>
        <dbReference type="ChEBI" id="CHEBI:57540"/>
        <dbReference type="ChEBI" id="CHEBI:57945"/>
        <dbReference type="ChEBI" id="CHEBI:71579"/>
        <dbReference type="EC" id="1.7.1.17"/>
    </reaction>
    <physiologicalReaction direction="right-to-left" evidence="5">
        <dbReference type="Rhea" id="RHEA:55874"/>
    </physiologicalReaction>
</comment>
<dbReference type="EC" id="1.7.1.17" evidence="6"/>
<dbReference type="GO" id="GO:0016652">
    <property type="term" value="F:oxidoreductase activity, acting on NAD(P)H as acceptor"/>
    <property type="evidence" value="ECO:0007669"/>
    <property type="project" value="UniProtKB-UniRule"/>
</dbReference>
<accession>A0A1Y0CZ60</accession>
<proteinExistence type="inferred from homology"/>
<evidence type="ECO:0000259" key="7">
    <source>
        <dbReference type="Pfam" id="PF02525"/>
    </source>
</evidence>
<evidence type="ECO:0000256" key="5">
    <source>
        <dbReference type="ARBA" id="ARBA00048542"/>
    </source>
</evidence>
<comment type="catalytic activity">
    <reaction evidence="6">
        <text>2 a quinone + NADH + H(+) = 2 a 1,4-benzosemiquinone + NAD(+)</text>
        <dbReference type="Rhea" id="RHEA:65952"/>
        <dbReference type="ChEBI" id="CHEBI:15378"/>
        <dbReference type="ChEBI" id="CHEBI:57540"/>
        <dbReference type="ChEBI" id="CHEBI:57945"/>
        <dbReference type="ChEBI" id="CHEBI:132124"/>
        <dbReference type="ChEBI" id="CHEBI:134225"/>
    </reaction>
</comment>
<keyword evidence="2 6" id="KW-0288">FMN</keyword>
<feature type="domain" description="Flavodoxin-like fold" evidence="7">
    <location>
        <begin position="1"/>
        <end position="196"/>
    </location>
</feature>
<keyword evidence="9" id="KW-1185">Reference proteome</keyword>
<comment type="subunit">
    <text evidence="6">Homodimer.</text>
</comment>
<evidence type="ECO:0000313" key="9">
    <source>
        <dbReference type="Proteomes" id="UP000243793"/>
    </source>
</evidence>
<evidence type="ECO:0000256" key="3">
    <source>
        <dbReference type="ARBA" id="ARBA00023002"/>
    </source>
</evidence>
<comment type="caution">
    <text evidence="6">Lacks conserved residue(s) required for the propagation of feature annotation.</text>
</comment>
<dbReference type="EMBL" id="CP021376">
    <property type="protein sequence ID" value="ART80599.1"/>
    <property type="molecule type" value="Genomic_DNA"/>
</dbReference>
<evidence type="ECO:0000256" key="4">
    <source>
        <dbReference type="ARBA" id="ARBA00023027"/>
    </source>
</evidence>
<protein>
    <recommendedName>
        <fullName evidence="6">FMN dependent NADH:quinone oxidoreductase</fullName>
        <ecNumber evidence="6">1.6.5.-</ecNumber>
    </recommendedName>
    <alternativeName>
        <fullName evidence="6">Azo-dye reductase</fullName>
    </alternativeName>
    <alternativeName>
        <fullName evidence="6">FMN-dependent NADH-azo compound oxidoreductase</fullName>
    </alternativeName>
    <alternativeName>
        <fullName evidence="6">FMN-dependent NADH-azoreductase</fullName>
        <ecNumber evidence="6">1.7.1.17</ecNumber>
    </alternativeName>
</protein>
<dbReference type="Proteomes" id="UP000243793">
    <property type="component" value="Chromosome"/>
</dbReference>
<keyword evidence="4 6" id="KW-0520">NAD</keyword>
<dbReference type="OrthoDB" id="9787136at2"/>
<dbReference type="GO" id="GO:0009055">
    <property type="term" value="F:electron transfer activity"/>
    <property type="evidence" value="ECO:0007669"/>
    <property type="project" value="UniProtKB-UniRule"/>
</dbReference>
<keyword evidence="1 6" id="KW-0285">Flavoprotein</keyword>